<sequence>ALLRHDAPIDSSHYQTKTLGGLHPSYISFHLLSNVNEAEEQSLTHSELLEAATQDVFDALTMPDCLDGGISLLIRCAGSETPPNLSPEQVLIDVYIMPHKLQEI</sequence>
<dbReference type="RefSeq" id="XP_041225081.1">
    <property type="nucleotide sequence ID" value="XM_041375203.1"/>
</dbReference>
<proteinExistence type="predicted"/>
<name>A0AAD4HJ37_9AGAM</name>
<feature type="non-terminal residue" evidence="1">
    <location>
        <position position="1"/>
    </location>
</feature>
<dbReference type="AlphaFoldDB" id="A0AAD4HJ37"/>
<dbReference type="EMBL" id="JABBWK010000032">
    <property type="protein sequence ID" value="KAG1899505.1"/>
    <property type="molecule type" value="Genomic_DNA"/>
</dbReference>
<gene>
    <name evidence="1" type="ORF">F5891DRAFT_953717</name>
</gene>
<dbReference type="GeneID" id="64669501"/>
<organism evidence="1 2">
    <name type="scientific">Suillus fuscotomentosus</name>
    <dbReference type="NCBI Taxonomy" id="1912939"/>
    <lineage>
        <taxon>Eukaryota</taxon>
        <taxon>Fungi</taxon>
        <taxon>Dikarya</taxon>
        <taxon>Basidiomycota</taxon>
        <taxon>Agaricomycotina</taxon>
        <taxon>Agaricomycetes</taxon>
        <taxon>Agaricomycetidae</taxon>
        <taxon>Boletales</taxon>
        <taxon>Suillineae</taxon>
        <taxon>Suillaceae</taxon>
        <taxon>Suillus</taxon>
    </lineage>
</organism>
<reference evidence="1" key="1">
    <citation type="journal article" date="2020" name="New Phytol.">
        <title>Comparative genomics reveals dynamic genome evolution in host specialist ectomycorrhizal fungi.</title>
        <authorList>
            <person name="Lofgren L.A."/>
            <person name="Nguyen N.H."/>
            <person name="Vilgalys R."/>
            <person name="Ruytinx J."/>
            <person name="Liao H.L."/>
            <person name="Branco S."/>
            <person name="Kuo A."/>
            <person name="LaButti K."/>
            <person name="Lipzen A."/>
            <person name="Andreopoulos W."/>
            <person name="Pangilinan J."/>
            <person name="Riley R."/>
            <person name="Hundley H."/>
            <person name="Na H."/>
            <person name="Barry K."/>
            <person name="Grigoriev I.V."/>
            <person name="Stajich J.E."/>
            <person name="Kennedy P.G."/>
        </authorList>
    </citation>
    <scope>NUCLEOTIDE SEQUENCE</scope>
    <source>
        <strain evidence="1">FC203</strain>
    </source>
</reference>
<accession>A0AAD4HJ37</accession>
<protein>
    <submittedName>
        <fullName evidence="1">Uncharacterized protein</fullName>
    </submittedName>
</protein>
<comment type="caution">
    <text evidence="1">The sequence shown here is derived from an EMBL/GenBank/DDBJ whole genome shotgun (WGS) entry which is preliminary data.</text>
</comment>
<evidence type="ECO:0000313" key="2">
    <source>
        <dbReference type="Proteomes" id="UP001195769"/>
    </source>
</evidence>
<dbReference type="Proteomes" id="UP001195769">
    <property type="component" value="Unassembled WGS sequence"/>
</dbReference>
<keyword evidence="2" id="KW-1185">Reference proteome</keyword>
<evidence type="ECO:0000313" key="1">
    <source>
        <dbReference type="EMBL" id="KAG1899505.1"/>
    </source>
</evidence>